<dbReference type="CDD" id="cd05233">
    <property type="entry name" value="SDR_c"/>
    <property type="match status" value="1"/>
</dbReference>
<dbReference type="InterPro" id="IPR002347">
    <property type="entry name" value="SDR_fam"/>
</dbReference>
<evidence type="ECO:0000313" key="4">
    <source>
        <dbReference type="Proteomes" id="UP000238322"/>
    </source>
</evidence>
<dbReference type="AlphaFoldDB" id="A0A2S8FQS6"/>
<dbReference type="RefSeq" id="WP_105330269.1">
    <property type="nucleotide sequence ID" value="NZ_PUHY01000010.1"/>
</dbReference>
<protein>
    <submittedName>
        <fullName evidence="3">3-oxoacyl-ACP reductase</fullName>
    </submittedName>
</protein>
<gene>
    <name evidence="3" type="ORF">C5Y83_13555</name>
</gene>
<dbReference type="Gene3D" id="3.40.50.720">
    <property type="entry name" value="NAD(P)-binding Rossmann-like Domain"/>
    <property type="match status" value="1"/>
</dbReference>
<reference evidence="3 4" key="1">
    <citation type="submission" date="2018-02" db="EMBL/GenBank/DDBJ databases">
        <title>Comparative genomes isolates from brazilian mangrove.</title>
        <authorList>
            <person name="Araujo J.E."/>
            <person name="Taketani R.G."/>
            <person name="Silva M.C.P."/>
            <person name="Loureco M.V."/>
            <person name="Andreote F.D."/>
        </authorList>
    </citation>
    <scope>NUCLEOTIDE SEQUENCE [LARGE SCALE GENOMIC DNA]</scope>
    <source>
        <strain evidence="3 4">Hex-1 MGV</strain>
    </source>
</reference>
<dbReference type="FunFam" id="3.40.50.720:FF:000084">
    <property type="entry name" value="Short-chain dehydrogenase reductase"/>
    <property type="match status" value="1"/>
</dbReference>
<dbReference type="Pfam" id="PF13561">
    <property type="entry name" value="adh_short_C2"/>
    <property type="match status" value="1"/>
</dbReference>
<dbReference type="InterPro" id="IPR057326">
    <property type="entry name" value="KR_dom"/>
</dbReference>
<dbReference type="PROSITE" id="PS00061">
    <property type="entry name" value="ADH_SHORT"/>
    <property type="match status" value="1"/>
</dbReference>
<dbReference type="EMBL" id="PUHY01000010">
    <property type="protein sequence ID" value="PQO34538.1"/>
    <property type="molecule type" value="Genomic_DNA"/>
</dbReference>
<organism evidence="3 4">
    <name type="scientific">Blastopirellula marina</name>
    <dbReference type="NCBI Taxonomy" id="124"/>
    <lineage>
        <taxon>Bacteria</taxon>
        <taxon>Pseudomonadati</taxon>
        <taxon>Planctomycetota</taxon>
        <taxon>Planctomycetia</taxon>
        <taxon>Pirellulales</taxon>
        <taxon>Pirellulaceae</taxon>
        <taxon>Blastopirellula</taxon>
    </lineage>
</organism>
<dbReference type="PRINTS" id="PR00080">
    <property type="entry name" value="SDRFAMILY"/>
</dbReference>
<name>A0A2S8FQS6_9BACT</name>
<evidence type="ECO:0000313" key="3">
    <source>
        <dbReference type="EMBL" id="PQO34538.1"/>
    </source>
</evidence>
<dbReference type="PRINTS" id="PR00081">
    <property type="entry name" value="GDHRDH"/>
</dbReference>
<accession>A0A2S8FQS6</accession>
<comment type="caution">
    <text evidence="3">The sequence shown here is derived from an EMBL/GenBank/DDBJ whole genome shotgun (WGS) entry which is preliminary data.</text>
</comment>
<proteinExistence type="inferred from homology"/>
<dbReference type="SUPFAM" id="SSF51735">
    <property type="entry name" value="NAD(P)-binding Rossmann-fold domains"/>
    <property type="match status" value="1"/>
</dbReference>
<dbReference type="InterPro" id="IPR050259">
    <property type="entry name" value="SDR"/>
</dbReference>
<comment type="similarity">
    <text evidence="1">Belongs to the short-chain dehydrogenases/reductases (SDR) family.</text>
</comment>
<dbReference type="SMART" id="SM00822">
    <property type="entry name" value="PKS_KR"/>
    <property type="match status" value="1"/>
</dbReference>
<sequence length="258" mass="27588">MSVRSLFDLTGRSALVTGGSKGIGKMLARAFAECGADVCITARHEDELKTAADEIGQGLSGRVGYRVCDMGDRAAVDAMAIDVLKDFQGIDILINNAGTNRPEILTETNDETWDQVLELNFTACMRLARHVVPDMKERQWGRIIHLSSVMALASNPGRGLYSGTKAALIGMAKAHALELGPFGITVNCICPGPIATDLPMSLLNDEQKQRFADRTAVKRWGKTIDMVGPALLLGSDAGAYITGTTILADGGLTCRTFD</sequence>
<dbReference type="PANTHER" id="PTHR42879">
    <property type="entry name" value="3-OXOACYL-(ACYL-CARRIER-PROTEIN) REDUCTASE"/>
    <property type="match status" value="1"/>
</dbReference>
<evidence type="ECO:0000259" key="2">
    <source>
        <dbReference type="SMART" id="SM00822"/>
    </source>
</evidence>
<dbReference type="InterPro" id="IPR036291">
    <property type="entry name" value="NAD(P)-bd_dom_sf"/>
</dbReference>
<feature type="domain" description="Ketoreductase" evidence="2">
    <location>
        <begin position="12"/>
        <end position="192"/>
    </location>
</feature>
<dbReference type="InterPro" id="IPR020904">
    <property type="entry name" value="Sc_DH/Rdtase_CS"/>
</dbReference>
<dbReference type="Proteomes" id="UP000238322">
    <property type="component" value="Unassembled WGS sequence"/>
</dbReference>
<dbReference type="OrthoDB" id="9803333at2"/>
<evidence type="ECO:0000256" key="1">
    <source>
        <dbReference type="ARBA" id="ARBA00006484"/>
    </source>
</evidence>
<dbReference type="GO" id="GO:0032787">
    <property type="term" value="P:monocarboxylic acid metabolic process"/>
    <property type="evidence" value="ECO:0007669"/>
    <property type="project" value="UniProtKB-ARBA"/>
</dbReference>